<keyword evidence="3" id="KW-1185">Reference proteome</keyword>
<dbReference type="Proteomes" id="UP000433652">
    <property type="component" value="Unassembled WGS sequence"/>
</dbReference>
<dbReference type="AlphaFoldDB" id="A0A6I4SQ92"/>
<proteinExistence type="predicted"/>
<dbReference type="InterPro" id="IPR036291">
    <property type="entry name" value="NAD(P)-bd_dom_sf"/>
</dbReference>
<gene>
    <name evidence="2" type="ORF">GRI89_00440</name>
</gene>
<dbReference type="EMBL" id="WTYM01000021">
    <property type="protein sequence ID" value="MXO58013.1"/>
    <property type="molecule type" value="Genomic_DNA"/>
</dbReference>
<name>A0A6I4SQ92_9SPHN</name>
<dbReference type="GO" id="GO:0005737">
    <property type="term" value="C:cytoplasm"/>
    <property type="evidence" value="ECO:0007669"/>
    <property type="project" value="TreeGrafter"/>
</dbReference>
<accession>A0A6I4SQ92</accession>
<sequence>MTIAVTGATGFVGHALLEEAARENLPVRALTRSKQPPAPGVEWVRGHLGDRTALAELVDGAEAVIHVAGVVNAPDPHGFHLGNVEGTMKLVEQALAEGVPRFVFVSSLAAREPQLSRYGESKRHAEKLVMASGLDWSIVRPPAIYGPHDREMLDMFKAARWGVLPMPPPGRTSLIHVRDLARLLLALVPGGEEVTHKVFEPDDGRDEGWSHRELARTIGWAVGRRPWVPHLSKPALERMARLDKALRGRKAKLTLDRVGYMAHPDWVSSPKLHPPADLWEAQVPTREGMKATAAWYRKHGWL</sequence>
<dbReference type="InterPro" id="IPR016040">
    <property type="entry name" value="NAD(P)-bd_dom"/>
</dbReference>
<dbReference type="PANTHER" id="PTHR48079:SF6">
    <property type="entry name" value="NAD(P)-BINDING DOMAIN-CONTAINING PROTEIN-RELATED"/>
    <property type="match status" value="1"/>
</dbReference>
<reference evidence="2 3" key="1">
    <citation type="submission" date="2019-12" db="EMBL/GenBank/DDBJ databases">
        <title>Genomic-based taxomic classification of the family Erythrobacteraceae.</title>
        <authorList>
            <person name="Xu L."/>
        </authorList>
    </citation>
    <scope>NUCLEOTIDE SEQUENCE [LARGE SCALE GENOMIC DNA]</scope>
    <source>
        <strain evidence="2 3">MCCC 1K01500</strain>
    </source>
</reference>
<dbReference type="RefSeq" id="WP_328598004.1">
    <property type="nucleotide sequence ID" value="NZ_WTYM01000021.1"/>
</dbReference>
<dbReference type="Pfam" id="PF13460">
    <property type="entry name" value="NAD_binding_10"/>
    <property type="match status" value="1"/>
</dbReference>
<evidence type="ECO:0000313" key="2">
    <source>
        <dbReference type="EMBL" id="MXO58013.1"/>
    </source>
</evidence>
<dbReference type="InterPro" id="IPR051783">
    <property type="entry name" value="NAD(P)-dependent_oxidoreduct"/>
</dbReference>
<protein>
    <submittedName>
        <fullName evidence="2">NAD(P)H-binding protein</fullName>
    </submittedName>
</protein>
<organism evidence="2 3">
    <name type="scientific">Croceibacterium salegens</name>
    <dbReference type="NCBI Taxonomy" id="1737568"/>
    <lineage>
        <taxon>Bacteria</taxon>
        <taxon>Pseudomonadati</taxon>
        <taxon>Pseudomonadota</taxon>
        <taxon>Alphaproteobacteria</taxon>
        <taxon>Sphingomonadales</taxon>
        <taxon>Erythrobacteraceae</taxon>
        <taxon>Croceibacterium</taxon>
    </lineage>
</organism>
<feature type="domain" description="NAD(P)-binding" evidence="1">
    <location>
        <begin position="7"/>
        <end position="145"/>
    </location>
</feature>
<dbReference type="GO" id="GO:0004029">
    <property type="term" value="F:aldehyde dehydrogenase (NAD+) activity"/>
    <property type="evidence" value="ECO:0007669"/>
    <property type="project" value="TreeGrafter"/>
</dbReference>
<evidence type="ECO:0000313" key="3">
    <source>
        <dbReference type="Proteomes" id="UP000433652"/>
    </source>
</evidence>
<comment type="caution">
    <text evidence="2">The sequence shown here is derived from an EMBL/GenBank/DDBJ whole genome shotgun (WGS) entry which is preliminary data.</text>
</comment>
<dbReference type="Gene3D" id="3.40.50.720">
    <property type="entry name" value="NAD(P)-binding Rossmann-like Domain"/>
    <property type="match status" value="1"/>
</dbReference>
<dbReference type="SUPFAM" id="SSF51735">
    <property type="entry name" value="NAD(P)-binding Rossmann-fold domains"/>
    <property type="match status" value="1"/>
</dbReference>
<dbReference type="PANTHER" id="PTHR48079">
    <property type="entry name" value="PROTEIN YEEZ"/>
    <property type="match status" value="1"/>
</dbReference>
<evidence type="ECO:0000259" key="1">
    <source>
        <dbReference type="Pfam" id="PF13460"/>
    </source>
</evidence>